<feature type="domain" description="Solute-binding protein family 5" evidence="6">
    <location>
        <begin position="84"/>
        <end position="447"/>
    </location>
</feature>
<dbReference type="SUPFAM" id="SSF53850">
    <property type="entry name" value="Periplasmic binding protein-like II"/>
    <property type="match status" value="1"/>
</dbReference>
<evidence type="ECO:0000259" key="6">
    <source>
        <dbReference type="Pfam" id="PF00496"/>
    </source>
</evidence>
<evidence type="ECO:0000256" key="1">
    <source>
        <dbReference type="ARBA" id="ARBA00004196"/>
    </source>
</evidence>
<keyword evidence="4 5" id="KW-0732">Signal</keyword>
<dbReference type="PROSITE" id="PS51257">
    <property type="entry name" value="PROKAR_LIPOPROTEIN"/>
    <property type="match status" value="1"/>
</dbReference>
<comment type="similarity">
    <text evidence="2">Belongs to the bacterial solute-binding protein 5 family.</text>
</comment>
<dbReference type="PANTHER" id="PTHR30290:SF10">
    <property type="entry name" value="PERIPLASMIC OLIGOPEPTIDE-BINDING PROTEIN-RELATED"/>
    <property type="match status" value="1"/>
</dbReference>
<keyword evidence="3" id="KW-0813">Transport</keyword>
<accession>A0A1I4F9I2</accession>
<feature type="chain" id="PRO_5039322603" evidence="5">
    <location>
        <begin position="22"/>
        <end position="532"/>
    </location>
</feature>
<evidence type="ECO:0000256" key="5">
    <source>
        <dbReference type="SAM" id="SignalP"/>
    </source>
</evidence>
<dbReference type="PIRSF" id="PIRSF002741">
    <property type="entry name" value="MppA"/>
    <property type="match status" value="1"/>
</dbReference>
<dbReference type="Gene3D" id="3.90.76.10">
    <property type="entry name" value="Dipeptide-binding Protein, Domain 1"/>
    <property type="match status" value="1"/>
</dbReference>
<feature type="signal peptide" evidence="5">
    <location>
        <begin position="1"/>
        <end position="21"/>
    </location>
</feature>
<dbReference type="PANTHER" id="PTHR30290">
    <property type="entry name" value="PERIPLASMIC BINDING COMPONENT OF ABC TRANSPORTER"/>
    <property type="match status" value="1"/>
</dbReference>
<organism evidence="7 8">
    <name type="scientific">Streptomyces pini</name>
    <dbReference type="NCBI Taxonomy" id="1520580"/>
    <lineage>
        <taxon>Bacteria</taxon>
        <taxon>Bacillati</taxon>
        <taxon>Actinomycetota</taxon>
        <taxon>Actinomycetes</taxon>
        <taxon>Kitasatosporales</taxon>
        <taxon>Streptomycetaceae</taxon>
        <taxon>Streptomyces</taxon>
    </lineage>
</organism>
<dbReference type="Gene3D" id="3.10.105.10">
    <property type="entry name" value="Dipeptide-binding Protein, Domain 3"/>
    <property type="match status" value="1"/>
</dbReference>
<dbReference type="EMBL" id="FOSG01000013">
    <property type="protein sequence ID" value="SFL14093.1"/>
    <property type="molecule type" value="Genomic_DNA"/>
</dbReference>
<dbReference type="InterPro" id="IPR000914">
    <property type="entry name" value="SBP_5_dom"/>
</dbReference>
<gene>
    <name evidence="7" type="ORF">SAMN05192584_113160</name>
</gene>
<dbReference type="GO" id="GO:0042597">
    <property type="term" value="C:periplasmic space"/>
    <property type="evidence" value="ECO:0007669"/>
    <property type="project" value="UniProtKB-ARBA"/>
</dbReference>
<dbReference type="InterPro" id="IPR039424">
    <property type="entry name" value="SBP_5"/>
</dbReference>
<keyword evidence="8" id="KW-1185">Reference proteome</keyword>
<evidence type="ECO:0000256" key="2">
    <source>
        <dbReference type="ARBA" id="ARBA00005695"/>
    </source>
</evidence>
<dbReference type="Pfam" id="PF00496">
    <property type="entry name" value="SBP_bac_5"/>
    <property type="match status" value="1"/>
</dbReference>
<evidence type="ECO:0000256" key="3">
    <source>
        <dbReference type="ARBA" id="ARBA00022448"/>
    </source>
</evidence>
<evidence type="ECO:0000313" key="8">
    <source>
        <dbReference type="Proteomes" id="UP000198928"/>
    </source>
</evidence>
<dbReference type="RefSeq" id="WP_093850898.1">
    <property type="nucleotide sequence ID" value="NZ_FOSG01000013.1"/>
</dbReference>
<proteinExistence type="inferred from homology"/>
<evidence type="ECO:0000313" key="7">
    <source>
        <dbReference type="EMBL" id="SFL14093.1"/>
    </source>
</evidence>
<dbReference type="InterPro" id="IPR030678">
    <property type="entry name" value="Peptide/Ni-bd"/>
</dbReference>
<dbReference type="GO" id="GO:0015833">
    <property type="term" value="P:peptide transport"/>
    <property type="evidence" value="ECO:0007669"/>
    <property type="project" value="TreeGrafter"/>
</dbReference>
<dbReference type="FunFam" id="3.10.105.10:FF:000012">
    <property type="entry name" value="Peptide/nickel transport system substrate-binding protein"/>
    <property type="match status" value="1"/>
</dbReference>
<dbReference type="OrthoDB" id="9801912at2"/>
<sequence>MNRKTLLLPALAGLLAPLVVACGNDSAGGGNGGTIVVGTTDRIEATAKAPAPLDPAAVYDVGTWNIFRNTFQTLLRLPRAGTQPEPEAAQECGFADQRSTQYRCTLREGLTFSNGNELTAEDVVFSVNRMLGIDDSGGPASLLSNLDRIEAPSGDEVVFHLKKPDATFPHKLATPAAAILDSEVYPADKLHEEYSLTGSGPYVLESFDVEGDRAVLARNKAYKGDLELRNGRVELRFFDDSKAMEKALRDGDIDVMNRSLSPEQIDRLGSDKGDGIDVVEMSGQEIRYLVFATDDPVAGRKAVRQAIAQTVDRGELVRDVYARTAEPLYSIVPSGLTGHHNSFFNVYGEPDVEEARAVLERAGVDTPVEVELTYTTDHYGPATAEEFEVLAEQLNDSGLFRAEVKGVPWKTYRPASAEQEYAVYGMGWFPDFPDPDNFVAPFFAEDNFLGSPYENNEIREQLIPRTRVKEQRDEAVDDFVRVQDIVAKEVPVLPLWQGKQYVAARDGVTGVEWALNSSSVLQLWELGRGVQD</sequence>
<dbReference type="GO" id="GO:0043190">
    <property type="term" value="C:ATP-binding cassette (ABC) transporter complex"/>
    <property type="evidence" value="ECO:0007669"/>
    <property type="project" value="InterPro"/>
</dbReference>
<name>A0A1I4F9I2_9ACTN</name>
<dbReference type="Gene3D" id="3.40.190.10">
    <property type="entry name" value="Periplasmic binding protein-like II"/>
    <property type="match status" value="1"/>
</dbReference>
<reference evidence="8" key="1">
    <citation type="submission" date="2016-10" db="EMBL/GenBank/DDBJ databases">
        <authorList>
            <person name="Varghese N."/>
            <person name="Submissions S."/>
        </authorList>
    </citation>
    <scope>NUCLEOTIDE SEQUENCE [LARGE SCALE GENOMIC DNA]</scope>
    <source>
        <strain evidence="8">PL19</strain>
    </source>
</reference>
<protein>
    <submittedName>
        <fullName evidence="7">Peptide/nickel transport system substrate-binding protein</fullName>
    </submittedName>
</protein>
<dbReference type="GO" id="GO:0030313">
    <property type="term" value="C:cell envelope"/>
    <property type="evidence" value="ECO:0007669"/>
    <property type="project" value="UniProtKB-SubCell"/>
</dbReference>
<dbReference type="Proteomes" id="UP000198928">
    <property type="component" value="Unassembled WGS sequence"/>
</dbReference>
<dbReference type="GO" id="GO:1904680">
    <property type="term" value="F:peptide transmembrane transporter activity"/>
    <property type="evidence" value="ECO:0007669"/>
    <property type="project" value="TreeGrafter"/>
</dbReference>
<dbReference type="AlphaFoldDB" id="A0A1I4F9I2"/>
<evidence type="ECO:0000256" key="4">
    <source>
        <dbReference type="ARBA" id="ARBA00022729"/>
    </source>
</evidence>
<comment type="subcellular location">
    <subcellularLocation>
        <location evidence="1">Cell envelope</location>
    </subcellularLocation>
</comment>